<keyword evidence="1" id="KW-1133">Transmembrane helix</keyword>
<evidence type="ECO:0000313" key="3">
    <source>
        <dbReference type="EMBL" id="MEI4768469.1"/>
    </source>
</evidence>
<dbReference type="EMBL" id="JBAWSY010000001">
    <property type="protein sequence ID" value="MEI4768469.1"/>
    <property type="molecule type" value="Genomic_DNA"/>
</dbReference>
<dbReference type="PROSITE" id="PS51782">
    <property type="entry name" value="LYSM"/>
    <property type="match status" value="1"/>
</dbReference>
<dbReference type="InterPro" id="IPR036779">
    <property type="entry name" value="LysM_dom_sf"/>
</dbReference>
<keyword evidence="4" id="KW-1185">Reference proteome</keyword>
<dbReference type="SMART" id="SM00257">
    <property type="entry name" value="LysM"/>
    <property type="match status" value="1"/>
</dbReference>
<evidence type="ECO:0000313" key="4">
    <source>
        <dbReference type="Proteomes" id="UP001364890"/>
    </source>
</evidence>
<dbReference type="Gene3D" id="3.10.350.10">
    <property type="entry name" value="LysM domain"/>
    <property type="match status" value="1"/>
</dbReference>
<dbReference type="Proteomes" id="UP001364890">
    <property type="component" value="Unassembled WGS sequence"/>
</dbReference>
<accession>A0ABU8F0D5</accession>
<keyword evidence="1" id="KW-0812">Transmembrane</keyword>
<reference evidence="3 4" key="1">
    <citation type="submission" date="2024-01" db="EMBL/GenBank/DDBJ databases">
        <title>Seven novel Bacillus-like species.</title>
        <authorList>
            <person name="Liu G."/>
        </authorList>
    </citation>
    <scope>NUCLEOTIDE SEQUENCE [LARGE SCALE GENOMIC DNA]</scope>
    <source>
        <strain evidence="3 4">FJAT-51614</strain>
    </source>
</reference>
<comment type="caution">
    <text evidence="3">The sequence shown here is derived from an EMBL/GenBank/DDBJ whole genome shotgun (WGS) entry which is preliminary data.</text>
</comment>
<organism evidence="3 4">
    <name type="scientific">Psychrobacillus mangrovi</name>
    <dbReference type="NCBI Taxonomy" id="3117745"/>
    <lineage>
        <taxon>Bacteria</taxon>
        <taxon>Bacillati</taxon>
        <taxon>Bacillota</taxon>
        <taxon>Bacilli</taxon>
        <taxon>Bacillales</taxon>
        <taxon>Bacillaceae</taxon>
        <taxon>Psychrobacillus</taxon>
    </lineage>
</organism>
<dbReference type="Pfam" id="PF01476">
    <property type="entry name" value="LysM"/>
    <property type="match status" value="1"/>
</dbReference>
<dbReference type="SUPFAM" id="SSF54106">
    <property type="entry name" value="LysM domain"/>
    <property type="match status" value="1"/>
</dbReference>
<name>A0ABU8F0D5_9BACI</name>
<keyword evidence="1" id="KW-0472">Membrane</keyword>
<sequence length="105" mass="11949">MKLLAKNYFLTLFFGLSLTFILSIVIINSQVAEEEYKITVEPGDSLWALADKFKTEKSRDAWINEVMKINNLYTAHIKAGDVLIIPSEKEQFNFENSTELAGDSQ</sequence>
<evidence type="ECO:0000256" key="1">
    <source>
        <dbReference type="SAM" id="Phobius"/>
    </source>
</evidence>
<feature type="domain" description="LysM" evidence="2">
    <location>
        <begin position="36"/>
        <end position="85"/>
    </location>
</feature>
<dbReference type="RefSeq" id="WP_336496018.1">
    <property type="nucleotide sequence ID" value="NZ_JBAWSY010000001.1"/>
</dbReference>
<gene>
    <name evidence="3" type="ORF">WAX74_02215</name>
</gene>
<evidence type="ECO:0000259" key="2">
    <source>
        <dbReference type="PROSITE" id="PS51782"/>
    </source>
</evidence>
<dbReference type="InterPro" id="IPR018392">
    <property type="entry name" value="LysM"/>
</dbReference>
<protein>
    <submittedName>
        <fullName evidence="3">LysM peptidoglycan-binding domain-containing protein</fullName>
    </submittedName>
</protein>
<feature type="transmembrane region" description="Helical" evidence="1">
    <location>
        <begin position="7"/>
        <end position="27"/>
    </location>
</feature>
<proteinExistence type="predicted"/>
<dbReference type="CDD" id="cd00118">
    <property type="entry name" value="LysM"/>
    <property type="match status" value="1"/>
</dbReference>